<dbReference type="InterPro" id="IPR013321">
    <property type="entry name" value="Arc_rbn_hlx_hlx"/>
</dbReference>
<evidence type="ECO:0000313" key="2">
    <source>
        <dbReference type="EMBL" id="MEA5442830.1"/>
    </source>
</evidence>
<dbReference type="RefSeq" id="WP_323356872.1">
    <property type="nucleotide sequence ID" value="NZ_JAYGHY010000028.1"/>
</dbReference>
<dbReference type="Proteomes" id="UP001302329">
    <property type="component" value="Unassembled WGS sequence"/>
</dbReference>
<dbReference type="EMBL" id="JAYGHY010000028">
    <property type="protein sequence ID" value="MEA5442830.1"/>
    <property type="molecule type" value="Genomic_DNA"/>
</dbReference>
<dbReference type="InterPro" id="IPR053853">
    <property type="entry name" value="FitA-like_RHH"/>
</dbReference>
<dbReference type="Pfam" id="PF22513">
    <property type="entry name" value="FitA-like_RHH"/>
    <property type="match status" value="1"/>
</dbReference>
<name>A0ABU5SWD4_9CYAN</name>
<proteinExistence type="predicted"/>
<evidence type="ECO:0000313" key="3">
    <source>
        <dbReference type="Proteomes" id="UP001302329"/>
    </source>
</evidence>
<sequence length="87" mass="9259">MASLTIRNLDDATKAQLRLQAARHGHSMEEEARRILRQAVLPQPAGSDSPGLGSRIHAHFAALGGVELDLPARVSIAEAAVLTEEPT</sequence>
<accession>A0ABU5SWD4</accession>
<dbReference type="Gene3D" id="1.10.1220.10">
    <property type="entry name" value="Met repressor-like"/>
    <property type="match status" value="1"/>
</dbReference>
<keyword evidence="3" id="KW-1185">Reference proteome</keyword>
<evidence type="ECO:0000259" key="1">
    <source>
        <dbReference type="Pfam" id="PF22513"/>
    </source>
</evidence>
<dbReference type="SUPFAM" id="SSF47598">
    <property type="entry name" value="Ribbon-helix-helix"/>
    <property type="match status" value="1"/>
</dbReference>
<reference evidence="2 3" key="1">
    <citation type="submission" date="2023-12" db="EMBL/GenBank/DDBJ databases">
        <title>Baltic Sea Cyanobacteria.</title>
        <authorList>
            <person name="Delbaje E."/>
            <person name="Fewer D.P."/>
            <person name="Shishido T.K."/>
        </authorList>
    </citation>
    <scope>NUCLEOTIDE SEQUENCE [LARGE SCALE GENOMIC DNA]</scope>
    <source>
        <strain evidence="2 3">UHCC 0281</strain>
    </source>
</reference>
<gene>
    <name evidence="2" type="ORF">VB739_09730</name>
</gene>
<feature type="domain" description="Antitoxin FitA-like ribbon-helix-helix" evidence="1">
    <location>
        <begin position="2"/>
        <end position="40"/>
    </location>
</feature>
<organism evidence="2 3">
    <name type="scientific">Cyanobium gracile UHCC 0281</name>
    <dbReference type="NCBI Taxonomy" id="3110309"/>
    <lineage>
        <taxon>Bacteria</taxon>
        <taxon>Bacillati</taxon>
        <taxon>Cyanobacteriota</taxon>
        <taxon>Cyanophyceae</taxon>
        <taxon>Synechococcales</taxon>
        <taxon>Prochlorococcaceae</taxon>
        <taxon>Cyanobium</taxon>
    </lineage>
</organism>
<comment type="caution">
    <text evidence="2">The sequence shown here is derived from an EMBL/GenBank/DDBJ whole genome shotgun (WGS) entry which is preliminary data.</text>
</comment>
<protein>
    <submittedName>
        <fullName evidence="2">Plasmid stabilization protein</fullName>
    </submittedName>
</protein>
<dbReference type="InterPro" id="IPR010985">
    <property type="entry name" value="Ribbon_hlx_hlx"/>
</dbReference>